<protein>
    <submittedName>
        <fullName evidence="1">Uncharacterized protein</fullName>
    </submittedName>
</protein>
<evidence type="ECO:0000313" key="2">
    <source>
        <dbReference type="Proteomes" id="UP000187283"/>
    </source>
</evidence>
<proteinExistence type="predicted"/>
<accession>A0A1R1Y504</accession>
<evidence type="ECO:0000313" key="1">
    <source>
        <dbReference type="EMBL" id="OMJ21993.1"/>
    </source>
</evidence>
<keyword evidence="2" id="KW-1185">Reference proteome</keyword>
<comment type="caution">
    <text evidence="1">The sequence shown here is derived from an EMBL/GenBank/DDBJ whole genome shotgun (WGS) entry which is preliminary data.</text>
</comment>
<dbReference type="Proteomes" id="UP000187283">
    <property type="component" value="Unassembled WGS sequence"/>
</dbReference>
<sequence>MFRQRARNLPPYRLWNRTEQPEQIVQVLVRQLALLALFRNQLTDAFRYKQVQLAEHIECWEHLVLVSVEQPLDQDVGVLQVLAPAQQHPRRLLAQREQAVHAPPLVHSQCYLELIRIAALLDKRLQERLLRKLRLVPNNAAQLHELVELRRQLVPNIRQRQLRHLFENPLAALAVCAIARTCPDRQCSATSCPARDLSAADAETDASTSQNS</sequence>
<dbReference type="EMBL" id="LSSN01000870">
    <property type="protein sequence ID" value="OMJ21993.1"/>
    <property type="molecule type" value="Genomic_DNA"/>
</dbReference>
<name>A0A1R1Y504_9FUNG</name>
<reference evidence="1 2" key="1">
    <citation type="submission" date="2017-01" db="EMBL/GenBank/DDBJ databases">
        <authorList>
            <person name="Mah S.A."/>
            <person name="Swanson W.J."/>
            <person name="Moy G.W."/>
            <person name="Vacquier V.D."/>
        </authorList>
    </citation>
    <scope>NUCLEOTIDE SEQUENCE [LARGE SCALE GENOMIC DNA]</scope>
    <source>
        <strain evidence="1 2">GSMNP</strain>
    </source>
</reference>
<gene>
    <name evidence="1" type="ORF">AYI70_g3142</name>
</gene>
<organism evidence="1 2">
    <name type="scientific">Smittium culicis</name>
    <dbReference type="NCBI Taxonomy" id="133412"/>
    <lineage>
        <taxon>Eukaryota</taxon>
        <taxon>Fungi</taxon>
        <taxon>Fungi incertae sedis</taxon>
        <taxon>Zoopagomycota</taxon>
        <taxon>Kickxellomycotina</taxon>
        <taxon>Harpellomycetes</taxon>
        <taxon>Harpellales</taxon>
        <taxon>Legeriomycetaceae</taxon>
        <taxon>Smittium</taxon>
    </lineage>
</organism>
<dbReference type="AlphaFoldDB" id="A0A1R1Y504"/>